<organism evidence="2 3">
    <name type="scientific">Campylobacter jejuni subsp. jejuni serotype O:23/36 (strain 81-176)</name>
    <dbReference type="NCBI Taxonomy" id="354242"/>
    <lineage>
        <taxon>Bacteria</taxon>
        <taxon>Pseudomonadati</taxon>
        <taxon>Campylobacterota</taxon>
        <taxon>Epsilonproteobacteria</taxon>
        <taxon>Campylobacterales</taxon>
        <taxon>Campylobacteraceae</taxon>
        <taxon>Campylobacter</taxon>
    </lineage>
</organism>
<reference evidence="3" key="1">
    <citation type="submission" date="2006-12" db="EMBL/GenBank/DDBJ databases">
        <authorList>
            <person name="Fouts D.E."/>
            <person name="Nelson K.E."/>
            <person name="Sebastian Y."/>
        </authorList>
    </citation>
    <scope>NUCLEOTIDE SEQUENCE [LARGE SCALE GENOMIC DNA]</scope>
    <source>
        <strain evidence="3">81-176</strain>
    </source>
</reference>
<proteinExistence type="predicted"/>
<dbReference type="RefSeq" id="WP_002882716.1">
    <property type="nucleotide sequence ID" value="NC_008787.1"/>
</dbReference>
<protein>
    <submittedName>
        <fullName evidence="2">Uncharacterized protein</fullName>
    </submittedName>
</protein>
<evidence type="ECO:0000313" key="3">
    <source>
        <dbReference type="Proteomes" id="UP000000646"/>
    </source>
</evidence>
<sequence length="388" mass="45062">MTINSANPYQNLTLSNPLQNSSALNLIKDSKALDQEGNENSLEQLSYIFNNTTYASEFGFRINEEGFFDKDLNKIANIPESYNINIKSVRSIAKELAKQDENLNYNKIDLPYLLNSYHSSLKSINSEFLQDDNAYLSRDLISKLSSGFSTDNGEFLSQISRIYNNQEEIDLALSNITNLNTLMLDNKITNFHFDKAIENTSSNEILKPYLTKNAEVSKSGLLMNFIYHDIKTQNEKEFNFFMKPATLELSSHQNLQKILKGETDIEDYIKKENEKKMSFDLYLYVNGVDKKTSTQDKLSVFFQQYINYQKDMDLREFANSSSIFQIYIDQNRNDFDALKKQYQNQSQDTQRLEEANQLRSNSIENFLDRRQKQANINKILNSYMSVMV</sequence>
<keyword evidence="1" id="KW-0175">Coiled coil</keyword>
<dbReference type="KEGG" id="cjj:CJJ81176_0267"/>
<name>A0A0H3PC21_CAMJJ</name>
<accession>A0A0H3PC21</accession>
<gene>
    <name evidence="2" type="ordered locus">CJJ81176_0267</name>
</gene>
<dbReference type="Proteomes" id="UP000000646">
    <property type="component" value="Chromosome"/>
</dbReference>
<dbReference type="HOGENOM" id="CLU_711119_0_0_7"/>
<dbReference type="EMBL" id="CP000538">
    <property type="protein sequence ID" value="EAQ73393.1"/>
    <property type="molecule type" value="Genomic_DNA"/>
</dbReference>
<evidence type="ECO:0000256" key="1">
    <source>
        <dbReference type="SAM" id="Coils"/>
    </source>
</evidence>
<evidence type="ECO:0000313" key="2">
    <source>
        <dbReference type="EMBL" id="EAQ73393.1"/>
    </source>
</evidence>
<feature type="coiled-coil region" evidence="1">
    <location>
        <begin position="328"/>
        <end position="355"/>
    </location>
</feature>
<dbReference type="AlphaFoldDB" id="A0A0H3PC21"/>
<dbReference type="eggNOG" id="ENOG50316EE">
    <property type="taxonomic scope" value="Bacteria"/>
</dbReference>